<dbReference type="Proteomes" id="UP001172155">
    <property type="component" value="Unassembled WGS sequence"/>
</dbReference>
<feature type="domain" description="NB-ARC" evidence="2">
    <location>
        <begin position="378"/>
        <end position="534"/>
    </location>
</feature>
<dbReference type="PANTHER" id="PTHR35205:SF1">
    <property type="entry name" value="ZU5 DOMAIN-CONTAINING PROTEIN"/>
    <property type="match status" value="1"/>
</dbReference>
<reference evidence="4" key="1">
    <citation type="submission" date="2023-06" db="EMBL/GenBank/DDBJ databases">
        <title>Genome-scale phylogeny and comparative genomics of the fungal order Sordariales.</title>
        <authorList>
            <consortium name="Lawrence Berkeley National Laboratory"/>
            <person name="Hensen N."/>
            <person name="Bonometti L."/>
            <person name="Westerberg I."/>
            <person name="Brannstrom I.O."/>
            <person name="Guillou S."/>
            <person name="Cros-Aarteil S."/>
            <person name="Calhoun S."/>
            <person name="Haridas S."/>
            <person name="Kuo A."/>
            <person name="Mondo S."/>
            <person name="Pangilinan J."/>
            <person name="Riley R."/>
            <person name="LaButti K."/>
            <person name="Andreopoulos B."/>
            <person name="Lipzen A."/>
            <person name="Chen C."/>
            <person name="Yanf M."/>
            <person name="Daum C."/>
            <person name="Ng V."/>
            <person name="Clum A."/>
            <person name="Steindorff A."/>
            <person name="Ohm R."/>
            <person name="Martin F."/>
            <person name="Silar P."/>
            <person name="Natvig D."/>
            <person name="Lalanne C."/>
            <person name="Gautier V."/>
            <person name="Ament-velasquez S.L."/>
            <person name="Kruys A."/>
            <person name="Hutchinson M.I."/>
            <person name="Powell A.J."/>
            <person name="Barry K."/>
            <person name="Miller A.N."/>
            <person name="Grigoriev I.V."/>
            <person name="Debuchy R."/>
            <person name="Gladieux P."/>
            <person name="Thoren M.H."/>
            <person name="Johannesson H."/>
        </authorList>
    </citation>
    <scope>NUCLEOTIDE SEQUENCE</scope>
    <source>
        <strain evidence="4">SMH3187-1</strain>
    </source>
</reference>
<keyword evidence="5" id="KW-1185">Reference proteome</keyword>
<dbReference type="SUPFAM" id="SSF48452">
    <property type="entry name" value="TPR-like"/>
    <property type="match status" value="2"/>
</dbReference>
<dbReference type="Gene3D" id="1.25.40.10">
    <property type="entry name" value="Tetratricopeptide repeat domain"/>
    <property type="match status" value="2"/>
</dbReference>
<dbReference type="AlphaFoldDB" id="A0AA40BQR3"/>
<feature type="region of interest" description="Disordered" evidence="1">
    <location>
        <begin position="99"/>
        <end position="146"/>
    </location>
</feature>
<dbReference type="SUPFAM" id="SSF52540">
    <property type="entry name" value="P-loop containing nucleoside triphosphate hydrolases"/>
    <property type="match status" value="1"/>
</dbReference>
<dbReference type="InterPro" id="IPR056681">
    <property type="entry name" value="DUF7779"/>
</dbReference>
<name>A0AA40BQR3_9PEZI</name>
<dbReference type="InterPro" id="IPR002182">
    <property type="entry name" value="NB-ARC"/>
</dbReference>
<dbReference type="InterPro" id="IPR027417">
    <property type="entry name" value="P-loop_NTPase"/>
</dbReference>
<evidence type="ECO:0008006" key="6">
    <source>
        <dbReference type="Google" id="ProtNLM"/>
    </source>
</evidence>
<evidence type="ECO:0000256" key="1">
    <source>
        <dbReference type="SAM" id="MobiDB-lite"/>
    </source>
</evidence>
<feature type="domain" description="DUF7779" evidence="3">
    <location>
        <begin position="627"/>
        <end position="709"/>
    </location>
</feature>
<dbReference type="EMBL" id="JAUKUD010000007">
    <property type="protein sequence ID" value="KAK0738670.1"/>
    <property type="molecule type" value="Genomic_DNA"/>
</dbReference>
<evidence type="ECO:0000313" key="4">
    <source>
        <dbReference type="EMBL" id="KAK0738670.1"/>
    </source>
</evidence>
<dbReference type="Pfam" id="PF25000">
    <property type="entry name" value="DUF7779"/>
    <property type="match status" value="1"/>
</dbReference>
<gene>
    <name evidence="4" type="ORF">B0T18DRAFT_251326</name>
</gene>
<evidence type="ECO:0000259" key="2">
    <source>
        <dbReference type="Pfam" id="PF00931"/>
    </source>
</evidence>
<proteinExistence type="predicted"/>
<comment type="caution">
    <text evidence="4">The sequence shown here is derived from an EMBL/GenBank/DDBJ whole genome shotgun (WGS) entry which is preliminary data.</text>
</comment>
<dbReference type="InterPro" id="IPR011990">
    <property type="entry name" value="TPR-like_helical_dom_sf"/>
</dbReference>
<dbReference type="Gene3D" id="3.40.50.300">
    <property type="entry name" value="P-loop containing nucleotide triphosphate hydrolases"/>
    <property type="match status" value="1"/>
</dbReference>
<accession>A0AA40BQR3</accession>
<evidence type="ECO:0000259" key="3">
    <source>
        <dbReference type="Pfam" id="PF25000"/>
    </source>
</evidence>
<dbReference type="Pfam" id="PF13424">
    <property type="entry name" value="TPR_12"/>
    <property type="match status" value="1"/>
</dbReference>
<evidence type="ECO:0000313" key="5">
    <source>
        <dbReference type="Proteomes" id="UP001172155"/>
    </source>
</evidence>
<dbReference type="PANTHER" id="PTHR35205">
    <property type="entry name" value="NB-ARC AND TPR DOMAIN PROTEIN"/>
    <property type="match status" value="1"/>
</dbReference>
<organism evidence="4 5">
    <name type="scientific">Schizothecium vesticola</name>
    <dbReference type="NCBI Taxonomy" id="314040"/>
    <lineage>
        <taxon>Eukaryota</taxon>
        <taxon>Fungi</taxon>
        <taxon>Dikarya</taxon>
        <taxon>Ascomycota</taxon>
        <taxon>Pezizomycotina</taxon>
        <taxon>Sordariomycetes</taxon>
        <taxon>Sordariomycetidae</taxon>
        <taxon>Sordariales</taxon>
        <taxon>Schizotheciaceae</taxon>
        <taxon>Schizothecium</taxon>
    </lineage>
</organism>
<dbReference type="GO" id="GO:0043531">
    <property type="term" value="F:ADP binding"/>
    <property type="evidence" value="ECO:0007669"/>
    <property type="project" value="InterPro"/>
</dbReference>
<dbReference type="Pfam" id="PF00931">
    <property type="entry name" value="NB-ARC"/>
    <property type="match status" value="1"/>
</dbReference>
<protein>
    <recommendedName>
        <fullName evidence="6">NB-ARC domain-containing protein</fullName>
    </recommendedName>
</protein>
<sequence>MPKRKERPTHSFLAEIAPCVYIRVSFLCLWPDANRINGHLSQFAFAMSEAGNPRLGAPSPKPPSTPVSTSSFSLTKSWRTSASDGWRRSVGRFFKRSWPVKGSTSKSSGAQPDIPTTAAVPSPRLRPDTTARRLSPRGLAPSPVAHDASWDAKRNAFRSLVGQDCYMEIQFTTSIDQLETYTQNFKANSATHLSPESLKRVDVVVDGLKALVGIATALAPTSSEIGTMIWGSTRLIFENSRNYAQLADLVLGHFTPITQKFEPFERYLSMFPDSKPLGRAVEVFCLSVVHFLGHCVNIQKRHWLGLPILAGIDESLRKMVKKINHESDHVEREFQVAKFQADELRWKMHGNALIPTRQPLEPSCFDVPVNRTFCGREDITQQLRDHLMGPEGKPRPGGSALLYGLGGMGKSSVAVKFVYDHMDTFNRRIFWFSVDTRQKALMTAARACRALGMELGDHSHELAKAPSAWRGWLEQHDSWLVVYDNVEDEDLLWELWPRTTRGTIIVTSRRPEVTGTLLQNSVEIDVGALPLSETRKLLFELLPPKYADLSTNPEQVSIANQICELLDGLPLAVVLAAALMKQTLRSSCSLAETLKLLTEKRGLLMEWNLSSKGTASLPLGMLWEANIASLPESSRTLLQTMAFLDPDKVQEEMFLDSRVSTLHNALLPDDGSYLQCLRSLNEYCLVRRDNAMVSVHRLVQQATIHRMDPMTDLPAAFNAAVDLIWTLFPRQSKNGLLMSSVLHVAQDYLPHVEALGSRYREVGRSIGYKSQHLAELIYDCSWTMHERGMLEPAIKLARTGLEIAEALSSETRLLRADLWTTIGAAQVAGSLVEESYVSLERALNLRLSAVEAGLMDGTHPQIANSYMSLGTAAVGISRRVQEAIELGEKSILLRQGRAEEQIQMLALSHHNVALATLTCGQLEKADEFIDKSMEISAETCQSMTPEQKMAMDSRNIYCKGNILWARGMKKEAREYHANALQVRLRTFGETHPYTACAYWKLGQVWEEDDWEKAEEHYKSSVGLYERLTMVEACLGRVLLHLGRLRGKHGDPGGSENIARAQSLFTKITGDKFPEIEDGDSSNPFARLIHPFYS</sequence>